<dbReference type="Proteomes" id="UP000320055">
    <property type="component" value="Unassembled WGS sequence"/>
</dbReference>
<dbReference type="EMBL" id="CAACVJ010000620">
    <property type="protein sequence ID" value="VEP17905.1"/>
    <property type="molecule type" value="Genomic_DNA"/>
</dbReference>
<name>A0A563W2P1_9CYAN</name>
<protein>
    <submittedName>
        <fullName evidence="1">Uncharacterized protein</fullName>
    </submittedName>
</protein>
<keyword evidence="2" id="KW-1185">Reference proteome</keyword>
<gene>
    <name evidence="1" type="ORF">H1P_6570004</name>
</gene>
<evidence type="ECO:0000313" key="1">
    <source>
        <dbReference type="EMBL" id="VEP17905.1"/>
    </source>
</evidence>
<evidence type="ECO:0000313" key="2">
    <source>
        <dbReference type="Proteomes" id="UP000320055"/>
    </source>
</evidence>
<accession>A0A563W2P1</accession>
<organism evidence="1 2">
    <name type="scientific">Hyella patelloides LEGE 07179</name>
    <dbReference type="NCBI Taxonomy" id="945734"/>
    <lineage>
        <taxon>Bacteria</taxon>
        <taxon>Bacillati</taxon>
        <taxon>Cyanobacteriota</taxon>
        <taxon>Cyanophyceae</taxon>
        <taxon>Pleurocapsales</taxon>
        <taxon>Hyellaceae</taxon>
        <taxon>Hyella</taxon>
    </lineage>
</organism>
<dbReference type="AlphaFoldDB" id="A0A563W2P1"/>
<proteinExistence type="predicted"/>
<reference evidence="1 2" key="1">
    <citation type="submission" date="2019-01" db="EMBL/GenBank/DDBJ databases">
        <authorList>
            <person name="Brito A."/>
        </authorList>
    </citation>
    <scope>NUCLEOTIDE SEQUENCE [LARGE SCALE GENOMIC DNA]</scope>
    <source>
        <strain evidence="1">1</strain>
    </source>
</reference>
<sequence>MSGVCEHLDDSERTGAEALAEEIDGKGFTGDYAFDFQSCESLWVV</sequence>